<dbReference type="EMBL" id="BKCJ010000057">
    <property type="protein sequence ID" value="GEU29297.1"/>
    <property type="molecule type" value="Genomic_DNA"/>
</dbReference>
<reference evidence="3" key="1">
    <citation type="journal article" date="2019" name="Sci. Rep.">
        <title>Draft genome of Tanacetum cinerariifolium, the natural source of mosquito coil.</title>
        <authorList>
            <person name="Yamashiro T."/>
            <person name="Shiraishi A."/>
            <person name="Satake H."/>
            <person name="Nakayama K."/>
        </authorList>
    </citation>
    <scope>NUCLEOTIDE SEQUENCE</scope>
</reference>
<evidence type="ECO:0000256" key="2">
    <source>
        <dbReference type="SAM" id="MobiDB-lite"/>
    </source>
</evidence>
<dbReference type="AlphaFoldDB" id="A0A699GIL2"/>
<name>A0A699GIL2_TANCI</name>
<evidence type="ECO:0008006" key="4">
    <source>
        <dbReference type="Google" id="ProtNLM"/>
    </source>
</evidence>
<proteinExistence type="predicted"/>
<sequence>MGDENPVCTLREYSKTSLEGYMNTIELPVGNNVVLLRSDTIRERTRVHLFHFSLHDQASNWLEHLPTRSITTCIDSDIKEEDISPTNAHEHELDNVVRRGAKVKERGKEEDEIEIDKEVKEIFKEEETIILPCWLKVTMNLRRFVSRVQVTRDKTNEEFTEIENNRELVDIQTTNILSQGLPRHVFNILNQTRTGKEIRDNVELLMKGSGKSLQQKKEELFDETSSNSRSHATMHNGQIFTKTVQRKAPSNVGNTGTRGTQSYRQCKEKKRVKDSQYFKDKMLLMEAKEKGAVLDAEAEAFLAIVEYEGPHAAAAFMANLSSTSGTNGATTSHVNEVHIDDNQVFDNVNHLLAHKIHQEEHLDADFESDIDDNTISYHQYQLDSKVQDVPTEVSSVSPDEISMITKLDDLRKQLDGHLKVNQEQIMVNDSLRAELARWTIKPINYTELNALYSYFVPQKELSREQVHWLPTKELATQKSNPPKPLTLFVHTHPAPKIVQSLDENLVKEVAEFMQIFDELDKEYEQCVLEKKKLQIEKKNLLIQNECLITNCIAKYICSIVLASDKDRPLSEELSLNCVRENSKVIELEAEILKQQQMLDESDKRCSFIQKNHIDLQIKFRNYKECFKKQTIGDNSHSPVVNVVFEINQLKEQLQGKDDTIKKLQTKINNMSMLNVEPTVGSFDKQALETKLTQLKDVITSVRIQNDGFKVEIVNLKRRYQELSTSNSHSRDTLTRKLSALTAEIAKLKSESLSKMHSEPIVPEKPKVHAPWMYAISSKYIVPPRRVNRAEPTPLPKKKQVTF</sequence>
<evidence type="ECO:0000256" key="1">
    <source>
        <dbReference type="SAM" id="Coils"/>
    </source>
</evidence>
<accession>A0A699GIL2</accession>
<gene>
    <name evidence="3" type="ORF">Tci_001275</name>
</gene>
<evidence type="ECO:0000313" key="3">
    <source>
        <dbReference type="EMBL" id="GEU29297.1"/>
    </source>
</evidence>
<protein>
    <recommendedName>
        <fullName evidence="4">Retrovirus-related Pol polyprotein from transposon TNT 1-94</fullName>
    </recommendedName>
</protein>
<comment type="caution">
    <text evidence="3">The sequence shown here is derived from an EMBL/GenBank/DDBJ whole genome shotgun (WGS) entry which is preliminary data.</text>
</comment>
<organism evidence="3">
    <name type="scientific">Tanacetum cinerariifolium</name>
    <name type="common">Dalmatian daisy</name>
    <name type="synonym">Chrysanthemum cinerariifolium</name>
    <dbReference type="NCBI Taxonomy" id="118510"/>
    <lineage>
        <taxon>Eukaryota</taxon>
        <taxon>Viridiplantae</taxon>
        <taxon>Streptophyta</taxon>
        <taxon>Embryophyta</taxon>
        <taxon>Tracheophyta</taxon>
        <taxon>Spermatophyta</taxon>
        <taxon>Magnoliopsida</taxon>
        <taxon>eudicotyledons</taxon>
        <taxon>Gunneridae</taxon>
        <taxon>Pentapetalae</taxon>
        <taxon>asterids</taxon>
        <taxon>campanulids</taxon>
        <taxon>Asterales</taxon>
        <taxon>Asteraceae</taxon>
        <taxon>Asteroideae</taxon>
        <taxon>Anthemideae</taxon>
        <taxon>Anthemidinae</taxon>
        <taxon>Tanacetum</taxon>
    </lineage>
</organism>
<keyword evidence="1" id="KW-0175">Coiled coil</keyword>
<feature type="region of interest" description="Disordered" evidence="2">
    <location>
        <begin position="247"/>
        <end position="266"/>
    </location>
</feature>
<feature type="compositionally biased region" description="Polar residues" evidence="2">
    <location>
        <begin position="251"/>
        <end position="264"/>
    </location>
</feature>
<feature type="coiled-coil region" evidence="1">
    <location>
        <begin position="516"/>
        <end position="550"/>
    </location>
</feature>